<keyword evidence="10" id="KW-0732">Signal</keyword>
<keyword evidence="13" id="KW-1185">Reference proteome</keyword>
<dbReference type="Pfam" id="PF02683">
    <property type="entry name" value="DsbD_TM"/>
    <property type="match status" value="1"/>
</dbReference>
<dbReference type="Proteomes" id="UP000002601">
    <property type="component" value="Chromosome"/>
</dbReference>
<dbReference type="PROSITE" id="PS00194">
    <property type="entry name" value="THIOREDOXIN_1"/>
    <property type="match status" value="1"/>
</dbReference>
<evidence type="ECO:0000256" key="4">
    <source>
        <dbReference type="ARBA" id="ARBA00022748"/>
    </source>
</evidence>
<feature type="region of interest" description="Disordered" evidence="8">
    <location>
        <begin position="208"/>
        <end position="231"/>
    </location>
</feature>
<dbReference type="Pfam" id="PF00085">
    <property type="entry name" value="Thioredoxin"/>
    <property type="match status" value="1"/>
</dbReference>
<evidence type="ECO:0000256" key="8">
    <source>
        <dbReference type="SAM" id="MobiDB-lite"/>
    </source>
</evidence>
<feature type="domain" description="Thioredoxin" evidence="11">
    <location>
        <begin position="520"/>
        <end position="646"/>
    </location>
</feature>
<dbReference type="eggNOG" id="COG4232">
    <property type="taxonomic scope" value="Bacteria"/>
</dbReference>
<evidence type="ECO:0000256" key="2">
    <source>
        <dbReference type="ARBA" id="ARBA00022475"/>
    </source>
</evidence>
<keyword evidence="5 9" id="KW-1133">Transmembrane helix</keyword>
<feature type="transmembrane region" description="Helical" evidence="9">
    <location>
        <begin position="451"/>
        <end position="469"/>
    </location>
</feature>
<dbReference type="InterPro" id="IPR017937">
    <property type="entry name" value="Thioredoxin_CS"/>
</dbReference>
<dbReference type="InterPro" id="IPR028250">
    <property type="entry name" value="DsbDN"/>
</dbReference>
<feature type="transmembrane region" description="Helical" evidence="9">
    <location>
        <begin position="475"/>
        <end position="494"/>
    </location>
</feature>
<keyword evidence="6 9" id="KW-0472">Membrane</keyword>
<sequence length="646" mass="70703">MRFKLICLILLSFISTFALICPQTVLSAQNQNPNLDTKWKLYSLSKDDQKQVGLKTNILVGLMLEPKNGWYTYSNNPGKLGQPTTLKVTLTPDNTVLPAIYLPGKLKDDPFNKGKKVSTYSEPTPILVPVPPALKSFTLKAKLSLLMCSKTACQPFRTDLSFFGMSVSPDKLPQASLQPWWPEFVEMRKGAKTIKISLKNIAAKVEGKNAERAAKSQPQKTAPPVASEEGNSAEAAFSFDSLTPRSFTPGLEVTDLTTAILFGLLAGFLLNFMPCVLPVISLKLSTLLAGAGHESPEEQKRGFREHNIFFALGIMLYFGVLSGILGMTGMAWGQIFQKPPVVIGLTGVVFALSLSLFGLFNLPIVDLKLGSENSGPRRQALFTGILATLLATPCSGPFLGGVLGWAMVQQHYVISSVFLSVGAGMALPYILMAIFPALATKFPKPGAWTIWIERAAGFFLAGTCIYLFSILPEDMYIPTMIFLWFTAVSAWMWGLSAGADKKSVMYLLRIGALAICIGAGFWAATPQERTAHWVGFEQQDFTARLGREAMLVEFTADWCPSCKVLEQTVLTPANLNRWQEKYNLTFIKVDLTAPDKVADKFLRALGSRSIPLAAIFKPGEESSSPTVIRDLYTTGQMDEALSQTLK</sequence>
<dbReference type="PROSITE" id="PS51352">
    <property type="entry name" value="THIOREDOXIN_2"/>
    <property type="match status" value="1"/>
</dbReference>
<accession>C6C1Y7</accession>
<dbReference type="Gene3D" id="3.40.30.10">
    <property type="entry name" value="Glutaredoxin"/>
    <property type="match status" value="1"/>
</dbReference>
<keyword evidence="7" id="KW-0676">Redox-active center</keyword>
<feature type="transmembrane region" description="Helical" evidence="9">
    <location>
        <begin position="412"/>
        <end position="439"/>
    </location>
</feature>
<evidence type="ECO:0000256" key="10">
    <source>
        <dbReference type="SAM" id="SignalP"/>
    </source>
</evidence>
<feature type="chain" id="PRO_5002963020" evidence="10">
    <location>
        <begin position="21"/>
        <end position="646"/>
    </location>
</feature>
<feature type="signal peptide" evidence="10">
    <location>
        <begin position="1"/>
        <end position="20"/>
    </location>
</feature>
<evidence type="ECO:0000256" key="6">
    <source>
        <dbReference type="ARBA" id="ARBA00023136"/>
    </source>
</evidence>
<dbReference type="GO" id="GO:0015035">
    <property type="term" value="F:protein-disulfide reductase activity"/>
    <property type="evidence" value="ECO:0007669"/>
    <property type="project" value="TreeGrafter"/>
</dbReference>
<dbReference type="PANTHER" id="PTHR32234:SF0">
    <property type="entry name" value="THIOL:DISULFIDE INTERCHANGE PROTEIN DSBD"/>
    <property type="match status" value="1"/>
</dbReference>
<dbReference type="GO" id="GO:0045454">
    <property type="term" value="P:cell redox homeostasis"/>
    <property type="evidence" value="ECO:0007669"/>
    <property type="project" value="TreeGrafter"/>
</dbReference>
<proteinExistence type="predicted"/>
<dbReference type="InterPro" id="IPR013766">
    <property type="entry name" value="Thioredoxin_domain"/>
</dbReference>
<evidence type="ECO:0000313" key="12">
    <source>
        <dbReference type="EMBL" id="ACS79383.1"/>
    </source>
</evidence>
<feature type="transmembrane region" description="Helical" evidence="9">
    <location>
        <begin position="308"/>
        <end position="335"/>
    </location>
</feature>
<feature type="transmembrane region" description="Helical" evidence="9">
    <location>
        <begin position="341"/>
        <end position="360"/>
    </location>
</feature>
<evidence type="ECO:0000313" key="13">
    <source>
        <dbReference type="Proteomes" id="UP000002601"/>
    </source>
</evidence>
<feature type="transmembrane region" description="Helical" evidence="9">
    <location>
        <begin position="506"/>
        <end position="524"/>
    </location>
</feature>
<reference evidence="12 13" key="1">
    <citation type="submission" date="2009-06" db="EMBL/GenBank/DDBJ databases">
        <title>Complete sequence of Desulfovibrio salexigens DSM 2638.</title>
        <authorList>
            <consortium name="US DOE Joint Genome Institute"/>
            <person name="Lucas S."/>
            <person name="Copeland A."/>
            <person name="Lapidus A."/>
            <person name="Glavina del Rio T."/>
            <person name="Tice H."/>
            <person name="Bruce D."/>
            <person name="Goodwin L."/>
            <person name="Pitluck S."/>
            <person name="Munk A.C."/>
            <person name="Brettin T."/>
            <person name="Detter J.C."/>
            <person name="Han C."/>
            <person name="Tapia R."/>
            <person name="Larimer F."/>
            <person name="Land M."/>
            <person name="Hauser L."/>
            <person name="Kyrpides N."/>
            <person name="Anderson I."/>
            <person name="Wall J.D."/>
            <person name="Arkin A.P."/>
            <person name="Dehal P."/>
            <person name="Chivian D."/>
            <person name="Giles B."/>
            <person name="Hazen T.C."/>
        </authorList>
    </citation>
    <scope>NUCLEOTIDE SEQUENCE [LARGE SCALE GENOMIC DNA]</scope>
    <source>
        <strain evidence="13">ATCC 14822 / DSM 2638 / NCIMB 8403 / VKM B-1763</strain>
    </source>
</reference>
<feature type="transmembrane region" description="Helical" evidence="9">
    <location>
        <begin position="259"/>
        <end position="280"/>
    </location>
</feature>
<dbReference type="InterPro" id="IPR036249">
    <property type="entry name" value="Thioredoxin-like_sf"/>
</dbReference>
<keyword evidence="3 9" id="KW-0812">Transmembrane</keyword>
<evidence type="ECO:0000256" key="5">
    <source>
        <dbReference type="ARBA" id="ARBA00022989"/>
    </source>
</evidence>
<feature type="transmembrane region" description="Helical" evidence="9">
    <location>
        <begin position="381"/>
        <end position="406"/>
    </location>
</feature>
<comment type="subcellular location">
    <subcellularLocation>
        <location evidence="1">Cell membrane</location>
        <topology evidence="1">Multi-pass membrane protein</topology>
    </subcellularLocation>
</comment>
<dbReference type="KEGG" id="dsa:Desal_1321"/>
<dbReference type="InterPro" id="IPR003834">
    <property type="entry name" value="Cyt_c_assmbl_TM_dom"/>
</dbReference>
<keyword evidence="4" id="KW-0201">Cytochrome c-type biogenesis</keyword>
<evidence type="ECO:0000256" key="1">
    <source>
        <dbReference type="ARBA" id="ARBA00004651"/>
    </source>
</evidence>
<dbReference type="STRING" id="526222.Desal_1321"/>
<dbReference type="GO" id="GO:0005886">
    <property type="term" value="C:plasma membrane"/>
    <property type="evidence" value="ECO:0007669"/>
    <property type="project" value="UniProtKB-SubCell"/>
</dbReference>
<dbReference type="PANTHER" id="PTHR32234">
    <property type="entry name" value="THIOL:DISULFIDE INTERCHANGE PROTEIN DSBD"/>
    <property type="match status" value="1"/>
</dbReference>
<dbReference type="HOGENOM" id="CLU_014657_1_2_7"/>
<dbReference type="EMBL" id="CP001649">
    <property type="protein sequence ID" value="ACS79383.1"/>
    <property type="molecule type" value="Genomic_DNA"/>
</dbReference>
<name>C6C1Y7_MARSD</name>
<evidence type="ECO:0000256" key="7">
    <source>
        <dbReference type="ARBA" id="ARBA00023284"/>
    </source>
</evidence>
<evidence type="ECO:0000256" key="3">
    <source>
        <dbReference type="ARBA" id="ARBA00022692"/>
    </source>
</evidence>
<evidence type="ECO:0000256" key="9">
    <source>
        <dbReference type="SAM" id="Phobius"/>
    </source>
</evidence>
<dbReference type="OrthoDB" id="9811036at2"/>
<organism evidence="12 13">
    <name type="scientific">Maridesulfovibrio salexigens (strain ATCC 14822 / DSM 2638 / NCIMB 8403 / VKM B-1763)</name>
    <name type="common">Desulfovibrio salexigens</name>
    <dbReference type="NCBI Taxonomy" id="526222"/>
    <lineage>
        <taxon>Bacteria</taxon>
        <taxon>Pseudomonadati</taxon>
        <taxon>Thermodesulfobacteriota</taxon>
        <taxon>Desulfovibrionia</taxon>
        <taxon>Desulfovibrionales</taxon>
        <taxon>Desulfovibrionaceae</taxon>
        <taxon>Maridesulfovibrio</taxon>
    </lineage>
</organism>
<evidence type="ECO:0000259" key="11">
    <source>
        <dbReference type="PROSITE" id="PS51352"/>
    </source>
</evidence>
<keyword evidence="2" id="KW-1003">Cell membrane</keyword>
<protein>
    <submittedName>
        <fullName evidence="12">Cytochrome c biogenesis protein transmembrane region</fullName>
    </submittedName>
</protein>
<gene>
    <name evidence="12" type="ordered locus">Desal_1321</name>
</gene>
<dbReference type="Pfam" id="PF11412">
    <property type="entry name" value="DsbD_N"/>
    <property type="match status" value="1"/>
</dbReference>
<dbReference type="SUPFAM" id="SSF52833">
    <property type="entry name" value="Thioredoxin-like"/>
    <property type="match status" value="1"/>
</dbReference>
<dbReference type="AlphaFoldDB" id="C6C1Y7"/>
<dbReference type="GO" id="GO:0017004">
    <property type="term" value="P:cytochrome complex assembly"/>
    <property type="evidence" value="ECO:0007669"/>
    <property type="project" value="UniProtKB-KW"/>
</dbReference>